<feature type="compositionally biased region" description="Low complexity" evidence="1">
    <location>
        <begin position="1"/>
        <end position="14"/>
    </location>
</feature>
<dbReference type="EMBL" id="CP074405">
    <property type="protein sequence ID" value="QVI63136.1"/>
    <property type="molecule type" value="Genomic_DNA"/>
</dbReference>
<dbReference type="RefSeq" id="WP_207342357.1">
    <property type="nucleotide sequence ID" value="NZ_CP074405.1"/>
</dbReference>
<dbReference type="Proteomes" id="UP000677804">
    <property type="component" value="Chromosome"/>
</dbReference>
<accession>A0ABX8D7H5</accession>
<protein>
    <submittedName>
        <fullName evidence="2">Uncharacterized protein</fullName>
    </submittedName>
</protein>
<name>A0ABX8D7H5_9CELL</name>
<organism evidence="2 3">
    <name type="scientific">Cellulomonas wangleii</name>
    <dbReference type="NCBI Taxonomy" id="2816956"/>
    <lineage>
        <taxon>Bacteria</taxon>
        <taxon>Bacillati</taxon>
        <taxon>Actinomycetota</taxon>
        <taxon>Actinomycetes</taxon>
        <taxon>Micrococcales</taxon>
        <taxon>Cellulomonadaceae</taxon>
        <taxon>Cellulomonas</taxon>
    </lineage>
</organism>
<sequence>MSENPGPASPGAPAHGDEHRRTPADTGPGPDPADVDGPSRPAGADEAEDAPDEG</sequence>
<feature type="compositionally biased region" description="Acidic residues" evidence="1">
    <location>
        <begin position="45"/>
        <end position="54"/>
    </location>
</feature>
<evidence type="ECO:0000256" key="1">
    <source>
        <dbReference type="SAM" id="MobiDB-lite"/>
    </source>
</evidence>
<feature type="region of interest" description="Disordered" evidence="1">
    <location>
        <begin position="1"/>
        <end position="54"/>
    </location>
</feature>
<evidence type="ECO:0000313" key="3">
    <source>
        <dbReference type="Proteomes" id="UP000677804"/>
    </source>
</evidence>
<proteinExistence type="predicted"/>
<gene>
    <name evidence="2" type="ORF">KG103_04285</name>
</gene>
<evidence type="ECO:0000313" key="2">
    <source>
        <dbReference type="EMBL" id="QVI63136.1"/>
    </source>
</evidence>
<reference evidence="2 3" key="1">
    <citation type="submission" date="2021-05" db="EMBL/GenBank/DDBJ databases">
        <title>Novel species in genus Cellulomonas.</title>
        <authorList>
            <person name="Zhang G."/>
        </authorList>
    </citation>
    <scope>NUCLEOTIDE SEQUENCE [LARGE SCALE GENOMIC DNA]</scope>
    <source>
        <strain evidence="3">zg-ZUI222</strain>
    </source>
</reference>
<keyword evidence="3" id="KW-1185">Reference proteome</keyword>
<feature type="compositionally biased region" description="Low complexity" evidence="1">
    <location>
        <begin position="35"/>
        <end position="44"/>
    </location>
</feature>